<dbReference type="EMBL" id="CP118848">
    <property type="protein sequence ID" value="WHI60203.1"/>
    <property type="molecule type" value="Genomic_DNA"/>
</dbReference>
<evidence type="ECO:0000313" key="3">
    <source>
        <dbReference type="Proteomes" id="UP001223261"/>
    </source>
</evidence>
<dbReference type="AlphaFoldDB" id="A0AAX3W4K2"/>
<reference evidence="2" key="1">
    <citation type="journal article" date="2023" name="Antibiotics">
        <title>Prevalence and Molecular Characterization of Methicillin-Resistant Staphylococci (MRS) and Mammaliicocci (MRM) in Dromedary Camels from Algeria: First Detection of SCCmec-mecC Hybrid in Methicillin-Resistant Mammaliicoccus lentus.</title>
        <authorList>
            <person name="Belhout C."/>
            <person name="Boyen F."/>
            <person name="Vereecke N."/>
            <person name="Theuns S."/>
            <person name="Taibi N."/>
            <person name="Stegger M."/>
            <person name="de la Fe-Rodriguez P.Y."/>
            <person name="Bouayad L."/>
            <person name="Elgroud R."/>
            <person name="Butaye P."/>
        </authorList>
    </citation>
    <scope>NUCLEOTIDE SEQUENCE</scope>
    <source>
        <strain evidence="2">7048</strain>
    </source>
</reference>
<name>A0AAX3W4K2_MAMLE</name>
<dbReference type="Pfam" id="PF13349">
    <property type="entry name" value="DUF4097"/>
    <property type="match status" value="1"/>
</dbReference>
<dbReference type="RefSeq" id="WP_282862421.1">
    <property type="nucleotide sequence ID" value="NZ_CP118848.1"/>
</dbReference>
<sequence>MKKTLWILFGAGLILFIVFGTMTLIEGQKSAKNTSEETLINETYQSEIKNIKVNGKDAAVKIKKGNQFKVKSVGSKDDFQVSSKVRGDTLDINVKNQFDIINFDLFKNMHTQIEVTVPEELNSLNVKTDTGKLSVKDIKSQTSTFKVDTGMIDITNSQLGNLKVDSDTGKISTHNIDFESGKLEADTGTIKMNGVPVDKPLNIKTDTGAIKLIYNEAPKNTFLDIEQDVGNAKINQPELKNKKVGSGDNLVKITSDVGSIQID</sequence>
<dbReference type="InterPro" id="IPR025164">
    <property type="entry name" value="Toastrack_DUF4097"/>
</dbReference>
<gene>
    <name evidence="2" type="ORF">PYH69_00725</name>
</gene>
<organism evidence="2 3">
    <name type="scientific">Mammaliicoccus lentus</name>
    <name type="common">Staphylococcus lentus</name>
    <dbReference type="NCBI Taxonomy" id="42858"/>
    <lineage>
        <taxon>Bacteria</taxon>
        <taxon>Bacillati</taxon>
        <taxon>Bacillota</taxon>
        <taxon>Bacilli</taxon>
        <taxon>Bacillales</taxon>
        <taxon>Staphylococcaceae</taxon>
        <taxon>Mammaliicoccus</taxon>
    </lineage>
</organism>
<protein>
    <submittedName>
        <fullName evidence="2">DUF4097 family beta strand repeat-containing protein</fullName>
    </submittedName>
</protein>
<feature type="domain" description="DUF4097" evidence="1">
    <location>
        <begin position="48"/>
        <end position="238"/>
    </location>
</feature>
<proteinExistence type="predicted"/>
<dbReference type="Proteomes" id="UP001223261">
    <property type="component" value="Chromosome"/>
</dbReference>
<accession>A0AAX3W4K2</accession>
<evidence type="ECO:0000259" key="1">
    <source>
        <dbReference type="Pfam" id="PF13349"/>
    </source>
</evidence>
<evidence type="ECO:0000313" key="2">
    <source>
        <dbReference type="EMBL" id="WHI60203.1"/>
    </source>
</evidence>